<feature type="compositionally biased region" description="Polar residues" evidence="1">
    <location>
        <begin position="1"/>
        <end position="12"/>
    </location>
</feature>
<evidence type="ECO:0000259" key="2">
    <source>
        <dbReference type="SMART" id="SM00198"/>
    </source>
</evidence>
<feature type="domain" description="SCP" evidence="2">
    <location>
        <begin position="117"/>
        <end position="253"/>
    </location>
</feature>
<dbReference type="FunFam" id="3.40.33.10:FF:000004">
    <property type="entry name" value="CAP, cysteine-rich secretory protein, antigen 5"/>
    <property type="match status" value="1"/>
</dbReference>
<dbReference type="Proteomes" id="UP000327157">
    <property type="component" value="Chromosome 15"/>
</dbReference>
<protein>
    <submittedName>
        <fullName evidence="3">STS14 protein-like</fullName>
    </submittedName>
</protein>
<comment type="caution">
    <text evidence="3">The sequence shown here is derived from an EMBL/GenBank/DDBJ whole genome shotgun (WGS) entry which is preliminary data.</text>
</comment>
<dbReference type="SMART" id="SM00198">
    <property type="entry name" value="SCP"/>
    <property type="match status" value="1"/>
</dbReference>
<organism evidence="3 4">
    <name type="scientific">Pyrus ussuriensis x Pyrus communis</name>
    <dbReference type="NCBI Taxonomy" id="2448454"/>
    <lineage>
        <taxon>Eukaryota</taxon>
        <taxon>Viridiplantae</taxon>
        <taxon>Streptophyta</taxon>
        <taxon>Embryophyta</taxon>
        <taxon>Tracheophyta</taxon>
        <taxon>Spermatophyta</taxon>
        <taxon>Magnoliopsida</taxon>
        <taxon>eudicotyledons</taxon>
        <taxon>Gunneridae</taxon>
        <taxon>Pentapetalae</taxon>
        <taxon>rosids</taxon>
        <taxon>fabids</taxon>
        <taxon>Rosales</taxon>
        <taxon>Rosaceae</taxon>
        <taxon>Amygdaloideae</taxon>
        <taxon>Maleae</taxon>
        <taxon>Pyrus</taxon>
    </lineage>
</organism>
<dbReference type="EMBL" id="SMOL01000401">
    <property type="protein sequence ID" value="KAB2617973.1"/>
    <property type="molecule type" value="Genomic_DNA"/>
</dbReference>
<dbReference type="CDD" id="cd05381">
    <property type="entry name" value="CAP_PR-1"/>
    <property type="match status" value="1"/>
</dbReference>
<dbReference type="InterPro" id="IPR025322">
    <property type="entry name" value="PADRE_dom"/>
</dbReference>
<reference evidence="3 4" key="1">
    <citation type="submission" date="2019-09" db="EMBL/GenBank/DDBJ databases">
        <authorList>
            <person name="Ou C."/>
        </authorList>
    </citation>
    <scope>NUCLEOTIDE SEQUENCE [LARGE SCALE GENOMIC DNA]</scope>
    <source>
        <strain evidence="3">S2</strain>
        <tissue evidence="3">Leaf</tissue>
    </source>
</reference>
<reference evidence="3 4" key="3">
    <citation type="submission" date="2019-11" db="EMBL/GenBank/DDBJ databases">
        <title>A de novo genome assembly of a pear dwarfing rootstock.</title>
        <authorList>
            <person name="Wang F."/>
            <person name="Wang J."/>
            <person name="Li S."/>
            <person name="Zhang Y."/>
            <person name="Fang M."/>
            <person name="Ma L."/>
            <person name="Zhao Y."/>
            <person name="Jiang S."/>
        </authorList>
    </citation>
    <scope>NUCLEOTIDE SEQUENCE [LARGE SCALE GENOMIC DNA]</scope>
    <source>
        <strain evidence="3">S2</strain>
        <tissue evidence="3">Leaf</tissue>
    </source>
</reference>
<keyword evidence="4" id="KW-1185">Reference proteome</keyword>
<dbReference type="SUPFAM" id="SSF55797">
    <property type="entry name" value="PR-1-like"/>
    <property type="match status" value="1"/>
</dbReference>
<dbReference type="OrthoDB" id="337038at2759"/>
<evidence type="ECO:0000256" key="1">
    <source>
        <dbReference type="SAM" id="MobiDB-lite"/>
    </source>
</evidence>
<dbReference type="InterPro" id="IPR001283">
    <property type="entry name" value="CRISP-related"/>
</dbReference>
<evidence type="ECO:0000313" key="3">
    <source>
        <dbReference type="EMBL" id="KAB2617973.1"/>
    </source>
</evidence>
<reference evidence="4" key="2">
    <citation type="submission" date="2019-10" db="EMBL/GenBank/DDBJ databases">
        <title>A de novo genome assembly of a pear dwarfing rootstock.</title>
        <authorList>
            <person name="Wang F."/>
            <person name="Wang J."/>
            <person name="Li S."/>
            <person name="Zhang Y."/>
            <person name="Fang M."/>
            <person name="Ma L."/>
            <person name="Zhao Y."/>
            <person name="Jiang S."/>
        </authorList>
    </citation>
    <scope>NUCLEOTIDE SEQUENCE [LARGE SCALE GENOMIC DNA]</scope>
</reference>
<dbReference type="PANTHER" id="PTHR10334">
    <property type="entry name" value="CYSTEINE-RICH SECRETORY PROTEIN-RELATED"/>
    <property type="match status" value="1"/>
</dbReference>
<name>A0A5N5GTH5_9ROSA</name>
<dbReference type="InterPro" id="IPR035940">
    <property type="entry name" value="CAP_sf"/>
</dbReference>
<gene>
    <name evidence="3" type="ORF">D8674_013842</name>
</gene>
<feature type="region of interest" description="Disordered" evidence="1">
    <location>
        <begin position="1"/>
        <end position="28"/>
    </location>
</feature>
<accession>A0A5N5GTH5</accession>
<sequence length="257" mass="28049">MGVCASTPTCTKSRGGGAPRPDAIGRPTSSIVIDADGRMQELKRPTQSKHITSQNPNHFLCNSETMSIGTCLTHVPDEEELQAGQIYFLLPLRQTQKPLSLPDLCDLAIKASSALARDAREYLQAHNQARAAVGVEPLKWSESLANATSRLVRYQRNNQACNFANLTSGSKYGANQLWASGQSVSPTIVDTWVKEKDFYNHSGNSCVPNHRCGVYTQVVWRKSLELGCAQATCVKEQSSLSICFYNPPGNVVGESPY</sequence>
<dbReference type="AlphaFoldDB" id="A0A5N5GTH5"/>
<proteinExistence type="predicted"/>
<evidence type="ECO:0000313" key="4">
    <source>
        <dbReference type="Proteomes" id="UP000327157"/>
    </source>
</evidence>
<dbReference type="Pfam" id="PF14009">
    <property type="entry name" value="PADRE"/>
    <property type="match status" value="1"/>
</dbReference>
<dbReference type="InterPro" id="IPR014044">
    <property type="entry name" value="CAP_dom"/>
</dbReference>
<dbReference type="Gene3D" id="3.40.33.10">
    <property type="entry name" value="CAP"/>
    <property type="match status" value="1"/>
</dbReference>
<dbReference type="PRINTS" id="PR00837">
    <property type="entry name" value="V5TPXLIKE"/>
</dbReference>